<evidence type="ECO:0000313" key="2">
    <source>
        <dbReference type="EMBL" id="CAB1439791.1"/>
    </source>
</evidence>
<evidence type="ECO:0000256" key="1">
    <source>
        <dbReference type="SAM" id="MobiDB-lite"/>
    </source>
</evidence>
<dbReference type="EMBL" id="CADEAL010002335">
    <property type="protein sequence ID" value="CAB1439791.1"/>
    <property type="molecule type" value="Genomic_DNA"/>
</dbReference>
<sequence>MMMTGNQTIAGASAAAVSSQLARSSTFHAPASFRFRVRGAPVRVFGSALAALLSVVSSGGAEERSGGGNTRLFGGTIRGFATEVRAENQRYRRRGQQGTVREEYMRGGLGEGAATTAAVPPRSKFTQTRLCD</sequence>
<protein>
    <submittedName>
        <fullName evidence="2">Uncharacterized protein</fullName>
    </submittedName>
</protein>
<accession>A0A9N7YVD4</accession>
<gene>
    <name evidence="2" type="ORF">PLEPLA_LOCUS27560</name>
</gene>
<name>A0A9N7YVD4_PLEPL</name>
<dbReference type="AlphaFoldDB" id="A0A9N7YVD4"/>
<evidence type="ECO:0000313" key="3">
    <source>
        <dbReference type="Proteomes" id="UP001153269"/>
    </source>
</evidence>
<dbReference type="Proteomes" id="UP001153269">
    <property type="component" value="Unassembled WGS sequence"/>
</dbReference>
<comment type="caution">
    <text evidence="2">The sequence shown here is derived from an EMBL/GenBank/DDBJ whole genome shotgun (WGS) entry which is preliminary data.</text>
</comment>
<keyword evidence="3" id="KW-1185">Reference proteome</keyword>
<reference evidence="2" key="1">
    <citation type="submission" date="2020-03" db="EMBL/GenBank/DDBJ databases">
        <authorList>
            <person name="Weist P."/>
        </authorList>
    </citation>
    <scope>NUCLEOTIDE SEQUENCE</scope>
</reference>
<proteinExistence type="predicted"/>
<feature type="region of interest" description="Disordered" evidence="1">
    <location>
        <begin position="113"/>
        <end position="132"/>
    </location>
</feature>
<organism evidence="2 3">
    <name type="scientific">Pleuronectes platessa</name>
    <name type="common">European plaice</name>
    <dbReference type="NCBI Taxonomy" id="8262"/>
    <lineage>
        <taxon>Eukaryota</taxon>
        <taxon>Metazoa</taxon>
        <taxon>Chordata</taxon>
        <taxon>Craniata</taxon>
        <taxon>Vertebrata</taxon>
        <taxon>Euteleostomi</taxon>
        <taxon>Actinopterygii</taxon>
        <taxon>Neopterygii</taxon>
        <taxon>Teleostei</taxon>
        <taxon>Neoteleostei</taxon>
        <taxon>Acanthomorphata</taxon>
        <taxon>Carangaria</taxon>
        <taxon>Pleuronectiformes</taxon>
        <taxon>Pleuronectoidei</taxon>
        <taxon>Pleuronectidae</taxon>
        <taxon>Pleuronectes</taxon>
    </lineage>
</organism>